<gene>
    <name evidence="2" type="ORF">NEISICOT_00317</name>
</gene>
<name>C6M1D7_NEISI</name>
<evidence type="ECO:0000313" key="2">
    <source>
        <dbReference type="EMBL" id="EET45615.1"/>
    </source>
</evidence>
<reference evidence="2" key="1">
    <citation type="submission" date="2009-07" db="EMBL/GenBank/DDBJ databases">
        <authorList>
            <person name="Weinstock G."/>
            <person name="Sodergren E."/>
            <person name="Clifton S."/>
            <person name="Fulton L."/>
            <person name="Fulton B."/>
            <person name="Courtney L."/>
            <person name="Fronick C."/>
            <person name="Harrison M."/>
            <person name="Strong C."/>
            <person name="Farmer C."/>
            <person name="Delahaunty K."/>
            <person name="Markovic C."/>
            <person name="Hall O."/>
            <person name="Minx P."/>
            <person name="Tomlinson C."/>
            <person name="Mitreva M."/>
            <person name="Nelson J."/>
            <person name="Hou S."/>
            <person name="Wollam A."/>
            <person name="Pepin K.H."/>
            <person name="Johnson M."/>
            <person name="Bhonagiri V."/>
            <person name="Nash W.E."/>
            <person name="Warren W."/>
            <person name="Chinwalla A."/>
            <person name="Mardis E.R."/>
            <person name="Wilson R.K."/>
        </authorList>
    </citation>
    <scope>NUCLEOTIDE SEQUENCE [LARGE SCALE GENOMIC DNA]</scope>
    <source>
        <strain evidence="2">ATCC 29256</strain>
    </source>
</reference>
<dbReference type="AlphaFoldDB" id="C6M1D7"/>
<protein>
    <submittedName>
        <fullName evidence="2">Uncharacterized protein</fullName>
    </submittedName>
</protein>
<comment type="caution">
    <text evidence="2">The sequence shown here is derived from an EMBL/GenBank/DDBJ whole genome shotgun (WGS) entry which is preliminary data.</text>
</comment>
<feature type="compositionally biased region" description="Polar residues" evidence="1">
    <location>
        <begin position="13"/>
        <end position="32"/>
    </location>
</feature>
<evidence type="ECO:0000313" key="3">
    <source>
        <dbReference type="Proteomes" id="UP000005365"/>
    </source>
</evidence>
<accession>C6M1D7</accession>
<proteinExistence type="predicted"/>
<sequence>MVMKTGGIRGTGNLPSALSGGTSGKFSASLCRNQKRSSET</sequence>
<evidence type="ECO:0000256" key="1">
    <source>
        <dbReference type="SAM" id="MobiDB-lite"/>
    </source>
</evidence>
<organism evidence="2 3">
    <name type="scientific">Neisseria sicca ATCC 29256</name>
    <dbReference type="NCBI Taxonomy" id="547045"/>
    <lineage>
        <taxon>Bacteria</taxon>
        <taxon>Pseudomonadati</taxon>
        <taxon>Pseudomonadota</taxon>
        <taxon>Betaproteobacteria</taxon>
        <taxon>Neisseriales</taxon>
        <taxon>Neisseriaceae</taxon>
        <taxon>Neisseria</taxon>
    </lineage>
</organism>
<dbReference type="EMBL" id="ACKO02000002">
    <property type="protein sequence ID" value="EET45615.1"/>
    <property type="molecule type" value="Genomic_DNA"/>
</dbReference>
<keyword evidence="3" id="KW-1185">Reference proteome</keyword>
<feature type="region of interest" description="Disordered" evidence="1">
    <location>
        <begin position="1"/>
        <end position="40"/>
    </location>
</feature>
<dbReference type="Proteomes" id="UP000005365">
    <property type="component" value="Unassembled WGS sequence"/>
</dbReference>